<dbReference type="GO" id="GO:0005794">
    <property type="term" value="C:Golgi apparatus"/>
    <property type="evidence" value="ECO:0007669"/>
    <property type="project" value="TreeGrafter"/>
</dbReference>
<evidence type="ECO:0000256" key="4">
    <source>
        <dbReference type="ARBA" id="ARBA00022692"/>
    </source>
</evidence>
<dbReference type="PROSITE" id="PS50216">
    <property type="entry name" value="DHHC"/>
    <property type="match status" value="1"/>
</dbReference>
<keyword evidence="4 8" id="KW-0812">Transmembrane</keyword>
<dbReference type="InterPro" id="IPR039859">
    <property type="entry name" value="PFA4/ZDH16/20/ERF2-like"/>
</dbReference>
<comment type="catalytic activity">
    <reaction evidence="8">
        <text>L-cysteinyl-[protein] + hexadecanoyl-CoA = S-hexadecanoyl-L-cysteinyl-[protein] + CoA</text>
        <dbReference type="Rhea" id="RHEA:36683"/>
        <dbReference type="Rhea" id="RHEA-COMP:10131"/>
        <dbReference type="Rhea" id="RHEA-COMP:11032"/>
        <dbReference type="ChEBI" id="CHEBI:29950"/>
        <dbReference type="ChEBI" id="CHEBI:57287"/>
        <dbReference type="ChEBI" id="CHEBI:57379"/>
        <dbReference type="ChEBI" id="CHEBI:74151"/>
        <dbReference type="EC" id="2.3.1.225"/>
    </reaction>
</comment>
<reference evidence="11 12" key="1">
    <citation type="submission" date="2019-05" db="EMBL/GenBank/DDBJ databases">
        <title>Mikania micrantha, genome provides insights into the molecular mechanism of rapid growth.</title>
        <authorList>
            <person name="Liu B."/>
        </authorList>
    </citation>
    <scope>NUCLEOTIDE SEQUENCE [LARGE SCALE GENOMIC DNA]</scope>
    <source>
        <strain evidence="11">NLD-2019</strain>
        <tissue evidence="11">Leaf</tissue>
    </source>
</reference>
<keyword evidence="5 8" id="KW-1133">Transmembrane helix</keyword>
<feature type="transmembrane region" description="Helical" evidence="8">
    <location>
        <begin position="147"/>
        <end position="170"/>
    </location>
</feature>
<comment type="caution">
    <text evidence="11">The sequence shown here is derived from an EMBL/GenBank/DDBJ whole genome shotgun (WGS) entry which is preliminary data.</text>
</comment>
<organism evidence="11 12">
    <name type="scientific">Mikania micrantha</name>
    <name type="common">bitter vine</name>
    <dbReference type="NCBI Taxonomy" id="192012"/>
    <lineage>
        <taxon>Eukaryota</taxon>
        <taxon>Viridiplantae</taxon>
        <taxon>Streptophyta</taxon>
        <taxon>Embryophyta</taxon>
        <taxon>Tracheophyta</taxon>
        <taxon>Spermatophyta</taxon>
        <taxon>Magnoliopsida</taxon>
        <taxon>eudicotyledons</taxon>
        <taxon>Gunneridae</taxon>
        <taxon>Pentapetalae</taxon>
        <taxon>asterids</taxon>
        <taxon>campanulids</taxon>
        <taxon>Asterales</taxon>
        <taxon>Asteraceae</taxon>
        <taxon>Asteroideae</taxon>
        <taxon>Heliantheae alliance</taxon>
        <taxon>Eupatorieae</taxon>
        <taxon>Mikania</taxon>
    </lineage>
</organism>
<evidence type="ECO:0000256" key="7">
    <source>
        <dbReference type="ARBA" id="ARBA00023315"/>
    </source>
</evidence>
<feature type="transmembrane region" description="Helical" evidence="8">
    <location>
        <begin position="29"/>
        <end position="51"/>
    </location>
</feature>
<dbReference type="GO" id="GO:0005783">
    <property type="term" value="C:endoplasmic reticulum"/>
    <property type="evidence" value="ECO:0007669"/>
    <property type="project" value="TreeGrafter"/>
</dbReference>
<proteinExistence type="inferred from homology"/>
<dbReference type="GO" id="GO:0019706">
    <property type="term" value="F:protein-cysteine S-palmitoyltransferase activity"/>
    <property type="evidence" value="ECO:0007669"/>
    <property type="project" value="UniProtKB-EC"/>
</dbReference>
<dbReference type="EMBL" id="SZYD01000018">
    <property type="protein sequence ID" value="KAD2806117.1"/>
    <property type="molecule type" value="Genomic_DNA"/>
</dbReference>
<name>A0A5N6LX54_9ASTR</name>
<dbReference type="PANTHER" id="PTHR22883">
    <property type="entry name" value="ZINC FINGER DHHC DOMAIN CONTAINING PROTEIN"/>
    <property type="match status" value="1"/>
</dbReference>
<dbReference type="GO" id="GO:0006612">
    <property type="term" value="P:protein targeting to membrane"/>
    <property type="evidence" value="ECO:0007669"/>
    <property type="project" value="TreeGrafter"/>
</dbReference>
<dbReference type="OrthoDB" id="4096362at2759"/>
<dbReference type="AlphaFoldDB" id="A0A5N6LX54"/>
<comment type="subcellular location">
    <subcellularLocation>
        <location evidence="1">Endomembrane system</location>
        <topology evidence="1">Multi-pass membrane protein</topology>
    </subcellularLocation>
</comment>
<comment type="domain">
    <text evidence="8">The DHHC domain is required for palmitoyltransferase activity.</text>
</comment>
<accession>A0A5N6LX54</accession>
<evidence type="ECO:0000256" key="6">
    <source>
        <dbReference type="ARBA" id="ARBA00023136"/>
    </source>
</evidence>
<feature type="domain" description="Palmitoyltransferase DHHC" evidence="10">
    <location>
        <begin position="103"/>
        <end position="227"/>
    </location>
</feature>
<evidence type="ECO:0000256" key="8">
    <source>
        <dbReference type="RuleBase" id="RU079119"/>
    </source>
</evidence>
<evidence type="ECO:0000256" key="1">
    <source>
        <dbReference type="ARBA" id="ARBA00004127"/>
    </source>
</evidence>
<dbReference type="EC" id="2.3.1.225" evidence="8"/>
<evidence type="ECO:0000259" key="10">
    <source>
        <dbReference type="Pfam" id="PF01529"/>
    </source>
</evidence>
<sequence>MPYIRPTIPVRPSPVERRRKLLDKFSHHLGILVMVIAIAFTIYVVILLLVTSGRDPGIIPRNTHPPEPEVMDQNIEVGSSQTPQLRLPRFKEVMVNGFMVKVKYCDTCMLYRPPRCSHCSICDNCVERFDHHCPWVGQCIGLRNYRFFFMFVSSATLLCIYVFAFCWVYVIKIKNSEETSIWSALIKTPASIVLIIYTFICVWFVGGLTVFHLYLISTNQSTYENFRYRYDQTENPYNKGITENFKEVFWRSIPPSKNNFRAVVVRESETIPQSLRGGIVNSIMEKTPSDIEMSDRKVARDNGSGRVDQYAQTDHGEGHSDLRGHPRRSSWGRRSGSWGLPSDIASVASTLNNSNRIIGGSSGSLDGSRGGQLTASCGSSGSMAESKAHVERNVGWAPLILQNVQTNSPTLAADIWVPSATNKQKILMQATETQKQIDIDLEGAAYVWSKNRTRDYADQINEIVEFRVYADTKRINAIVTCLKLPLYSAEIKHLLLY</sequence>
<evidence type="ECO:0000313" key="11">
    <source>
        <dbReference type="EMBL" id="KAD2806117.1"/>
    </source>
</evidence>
<feature type="transmembrane region" description="Helical" evidence="8">
    <location>
        <begin position="190"/>
        <end position="216"/>
    </location>
</feature>
<evidence type="ECO:0000256" key="5">
    <source>
        <dbReference type="ARBA" id="ARBA00022989"/>
    </source>
</evidence>
<keyword evidence="12" id="KW-1185">Reference proteome</keyword>
<keyword evidence="6 8" id="KW-0472">Membrane</keyword>
<dbReference type="Proteomes" id="UP000326396">
    <property type="component" value="Linkage Group LG8"/>
</dbReference>
<keyword evidence="3 8" id="KW-0808">Transferase</keyword>
<feature type="region of interest" description="Disordered" evidence="9">
    <location>
        <begin position="300"/>
        <end position="336"/>
    </location>
</feature>
<keyword evidence="7 8" id="KW-0012">Acyltransferase</keyword>
<dbReference type="PANTHER" id="PTHR22883:SF450">
    <property type="entry name" value="S-ACYLTRANSFERASE"/>
    <property type="match status" value="1"/>
</dbReference>
<comment type="similarity">
    <text evidence="2 8">Belongs to the DHHC palmitoyltransferase family.</text>
</comment>
<dbReference type="Pfam" id="PF01529">
    <property type="entry name" value="DHHC"/>
    <property type="match status" value="1"/>
</dbReference>
<evidence type="ECO:0000256" key="2">
    <source>
        <dbReference type="ARBA" id="ARBA00008574"/>
    </source>
</evidence>
<feature type="compositionally biased region" description="Basic and acidic residues" evidence="9">
    <location>
        <begin position="314"/>
        <end position="324"/>
    </location>
</feature>
<evidence type="ECO:0000313" key="12">
    <source>
        <dbReference type="Proteomes" id="UP000326396"/>
    </source>
</evidence>
<dbReference type="InterPro" id="IPR001594">
    <property type="entry name" value="Palmitoyltrfase_DHHC"/>
</dbReference>
<feature type="region of interest" description="Disordered" evidence="9">
    <location>
        <begin position="361"/>
        <end position="381"/>
    </location>
</feature>
<protein>
    <recommendedName>
        <fullName evidence="8">S-acyltransferase</fullName>
        <ecNumber evidence="8">2.3.1.225</ecNumber>
    </recommendedName>
    <alternativeName>
        <fullName evidence="8">Palmitoyltransferase</fullName>
    </alternativeName>
</protein>
<evidence type="ECO:0000256" key="3">
    <source>
        <dbReference type="ARBA" id="ARBA00022679"/>
    </source>
</evidence>
<gene>
    <name evidence="11" type="ORF">E3N88_39494</name>
</gene>
<evidence type="ECO:0000256" key="9">
    <source>
        <dbReference type="SAM" id="MobiDB-lite"/>
    </source>
</evidence>